<reference evidence="1" key="1">
    <citation type="submission" date="2021-01" db="EMBL/GenBank/DDBJ databases">
        <authorList>
            <person name="Lovell J.T."/>
            <person name="Bentley N."/>
            <person name="Bhattarai G."/>
            <person name="Jenkins J.W."/>
            <person name="Sreedasyam A."/>
            <person name="Alarcon Y."/>
            <person name="Bock C."/>
            <person name="Boston L."/>
            <person name="Carlson J."/>
            <person name="Cervantes K."/>
            <person name="Clermont K."/>
            <person name="Krom N."/>
            <person name="Kubenka K."/>
            <person name="Mamidi S."/>
            <person name="Mattison C."/>
            <person name="Monteros M."/>
            <person name="Pisani C."/>
            <person name="Plott C."/>
            <person name="Rajasekar S."/>
            <person name="Rhein H.S."/>
            <person name="Rohla C."/>
            <person name="Song M."/>
            <person name="Hilaire R.S."/>
            <person name="Shu S."/>
            <person name="Wells L."/>
            <person name="Wang X."/>
            <person name="Webber J."/>
            <person name="Heerema R.J."/>
            <person name="Klein P."/>
            <person name="Conner P."/>
            <person name="Grauke L."/>
            <person name="Grimwood J."/>
            <person name="Schmutz J."/>
            <person name="Randall J.J."/>
        </authorList>
    </citation>
    <scope>NUCLEOTIDE SEQUENCE</scope>
    <source>
        <tissue evidence="1">Leaf</tissue>
    </source>
</reference>
<comment type="caution">
    <text evidence="1">The sequence shown here is derived from an EMBL/GenBank/DDBJ whole genome shotgun (WGS) entry which is preliminary data.</text>
</comment>
<gene>
    <name evidence="1" type="ORF">I3842_04G054000</name>
</gene>
<evidence type="ECO:0000313" key="2">
    <source>
        <dbReference type="Proteomes" id="UP000811246"/>
    </source>
</evidence>
<sequence length="154" mass="17511">MQSTLTGRLRVWTTITSCQGLCIVKCCIPRWRSGVRNLLKERSSLNLSHGVNHEAAHDFDIYKDLEDLGNTASLSKNGYSFYNGQQASFPVHICIDMNDLELRLDAFPSFPRKHSVGKITVQKRVVILIQFSSMKFVKVQLVMYRDCIPSFGLL</sequence>
<evidence type="ECO:0000313" key="1">
    <source>
        <dbReference type="EMBL" id="KAG6716532.1"/>
    </source>
</evidence>
<dbReference type="Proteomes" id="UP000811246">
    <property type="component" value="Chromosome 4"/>
</dbReference>
<dbReference type="EMBL" id="CM031828">
    <property type="protein sequence ID" value="KAG6716532.1"/>
    <property type="molecule type" value="Genomic_DNA"/>
</dbReference>
<proteinExistence type="predicted"/>
<protein>
    <submittedName>
        <fullName evidence="1">Uncharacterized protein</fullName>
    </submittedName>
</protein>
<name>A0A922F961_CARIL</name>
<dbReference type="EMBL" id="CM031828">
    <property type="protein sequence ID" value="KAG6716533.1"/>
    <property type="molecule type" value="Genomic_DNA"/>
</dbReference>
<organism evidence="1 2">
    <name type="scientific">Carya illinoinensis</name>
    <name type="common">Pecan</name>
    <dbReference type="NCBI Taxonomy" id="32201"/>
    <lineage>
        <taxon>Eukaryota</taxon>
        <taxon>Viridiplantae</taxon>
        <taxon>Streptophyta</taxon>
        <taxon>Embryophyta</taxon>
        <taxon>Tracheophyta</taxon>
        <taxon>Spermatophyta</taxon>
        <taxon>Magnoliopsida</taxon>
        <taxon>eudicotyledons</taxon>
        <taxon>Gunneridae</taxon>
        <taxon>Pentapetalae</taxon>
        <taxon>rosids</taxon>
        <taxon>fabids</taxon>
        <taxon>Fagales</taxon>
        <taxon>Juglandaceae</taxon>
        <taxon>Carya</taxon>
    </lineage>
</organism>
<dbReference type="AlphaFoldDB" id="A0A922F961"/>
<dbReference type="EMBL" id="CM031828">
    <property type="protein sequence ID" value="KAG6716534.1"/>
    <property type="molecule type" value="Genomic_DNA"/>
</dbReference>
<accession>A0A922F961</accession>